<protein>
    <recommendedName>
        <fullName evidence="1">diguanylate cyclase</fullName>
        <ecNumber evidence="1">2.7.7.65</ecNumber>
    </recommendedName>
</protein>
<accession>A0A7Y0FUE0</accession>
<dbReference type="GO" id="GO:0005886">
    <property type="term" value="C:plasma membrane"/>
    <property type="evidence" value="ECO:0007669"/>
    <property type="project" value="TreeGrafter"/>
</dbReference>
<dbReference type="PANTHER" id="PTHR45138:SF9">
    <property type="entry name" value="DIGUANYLATE CYCLASE DGCM-RELATED"/>
    <property type="match status" value="1"/>
</dbReference>
<evidence type="ECO:0000259" key="6">
    <source>
        <dbReference type="PROSITE" id="PS50887"/>
    </source>
</evidence>
<dbReference type="EC" id="2.7.7.65" evidence="1"/>
<dbReference type="Proteomes" id="UP000541470">
    <property type="component" value="Unassembled WGS sequence"/>
</dbReference>
<proteinExistence type="predicted"/>
<dbReference type="PROSITE" id="PS50887">
    <property type="entry name" value="GGDEF"/>
    <property type="match status" value="1"/>
</dbReference>
<gene>
    <name evidence="7" type="ORF">HHL25_03865</name>
</gene>
<dbReference type="GO" id="GO:0043709">
    <property type="term" value="P:cell adhesion involved in single-species biofilm formation"/>
    <property type="evidence" value="ECO:0007669"/>
    <property type="project" value="TreeGrafter"/>
</dbReference>
<feature type="region of interest" description="Disordered" evidence="4">
    <location>
        <begin position="384"/>
        <end position="406"/>
    </location>
</feature>
<dbReference type="FunFam" id="3.30.70.270:FF:000001">
    <property type="entry name" value="Diguanylate cyclase domain protein"/>
    <property type="match status" value="1"/>
</dbReference>
<feature type="domain" description="GGDEF" evidence="6">
    <location>
        <begin position="258"/>
        <end position="394"/>
    </location>
</feature>
<dbReference type="InterPro" id="IPR029787">
    <property type="entry name" value="Nucleotide_cyclase"/>
</dbReference>
<evidence type="ECO:0000256" key="3">
    <source>
        <dbReference type="SAM" id="Coils"/>
    </source>
</evidence>
<evidence type="ECO:0000313" key="8">
    <source>
        <dbReference type="Proteomes" id="UP000541470"/>
    </source>
</evidence>
<feature type="transmembrane region" description="Helical" evidence="5">
    <location>
        <begin position="95"/>
        <end position="116"/>
    </location>
</feature>
<feature type="transmembrane region" description="Helical" evidence="5">
    <location>
        <begin position="33"/>
        <end position="52"/>
    </location>
</feature>
<feature type="compositionally biased region" description="Basic and acidic residues" evidence="4">
    <location>
        <begin position="384"/>
        <end position="400"/>
    </location>
</feature>
<reference evidence="7 8" key="1">
    <citation type="submission" date="2020-04" db="EMBL/GenBank/DDBJ databases">
        <title>Rhizobium sp. S-51 isolated from soil.</title>
        <authorList>
            <person name="Dahal R.H."/>
        </authorList>
    </citation>
    <scope>NUCLEOTIDE SEQUENCE [LARGE SCALE GENOMIC DNA]</scope>
    <source>
        <strain evidence="7 8">S-51</strain>
    </source>
</reference>
<feature type="coiled-coil region" evidence="3">
    <location>
        <begin position="203"/>
        <end position="230"/>
    </location>
</feature>
<keyword evidence="5" id="KW-1133">Transmembrane helix</keyword>
<comment type="catalytic activity">
    <reaction evidence="2">
        <text>2 GTP = 3',3'-c-di-GMP + 2 diphosphate</text>
        <dbReference type="Rhea" id="RHEA:24898"/>
        <dbReference type="ChEBI" id="CHEBI:33019"/>
        <dbReference type="ChEBI" id="CHEBI:37565"/>
        <dbReference type="ChEBI" id="CHEBI:58805"/>
        <dbReference type="EC" id="2.7.7.65"/>
    </reaction>
</comment>
<dbReference type="EMBL" id="JABBGK010000001">
    <property type="protein sequence ID" value="NML73258.1"/>
    <property type="molecule type" value="Genomic_DNA"/>
</dbReference>
<dbReference type="GO" id="GO:1902201">
    <property type="term" value="P:negative regulation of bacterial-type flagellum-dependent cell motility"/>
    <property type="evidence" value="ECO:0007669"/>
    <property type="project" value="TreeGrafter"/>
</dbReference>
<dbReference type="InterPro" id="IPR050469">
    <property type="entry name" value="Diguanylate_Cyclase"/>
</dbReference>
<feature type="transmembrane region" description="Helical" evidence="5">
    <location>
        <begin position="57"/>
        <end position="75"/>
    </location>
</feature>
<dbReference type="InterPro" id="IPR000160">
    <property type="entry name" value="GGDEF_dom"/>
</dbReference>
<keyword evidence="5" id="KW-0472">Membrane</keyword>
<organism evidence="7 8">
    <name type="scientific">Rhizobium terricola</name>
    <dbReference type="NCBI Taxonomy" id="2728849"/>
    <lineage>
        <taxon>Bacteria</taxon>
        <taxon>Pseudomonadati</taxon>
        <taxon>Pseudomonadota</taxon>
        <taxon>Alphaproteobacteria</taxon>
        <taxon>Hyphomicrobiales</taxon>
        <taxon>Rhizobiaceae</taxon>
        <taxon>Rhizobium/Agrobacterium group</taxon>
        <taxon>Rhizobium</taxon>
    </lineage>
</organism>
<dbReference type="Pfam" id="PF00990">
    <property type="entry name" value="GGDEF"/>
    <property type="match status" value="1"/>
</dbReference>
<dbReference type="Gene3D" id="3.30.70.270">
    <property type="match status" value="1"/>
</dbReference>
<dbReference type="NCBIfam" id="TIGR00254">
    <property type="entry name" value="GGDEF"/>
    <property type="match status" value="1"/>
</dbReference>
<evidence type="ECO:0000256" key="1">
    <source>
        <dbReference type="ARBA" id="ARBA00012528"/>
    </source>
</evidence>
<evidence type="ECO:0000313" key="7">
    <source>
        <dbReference type="EMBL" id="NML73258.1"/>
    </source>
</evidence>
<keyword evidence="5" id="KW-0812">Transmembrane</keyword>
<dbReference type="GO" id="GO:0052621">
    <property type="term" value="F:diguanylate cyclase activity"/>
    <property type="evidence" value="ECO:0007669"/>
    <property type="project" value="UniProtKB-EC"/>
</dbReference>
<dbReference type="SMART" id="SM00267">
    <property type="entry name" value="GGDEF"/>
    <property type="match status" value="1"/>
</dbReference>
<dbReference type="CDD" id="cd01949">
    <property type="entry name" value="GGDEF"/>
    <property type="match status" value="1"/>
</dbReference>
<dbReference type="RefSeq" id="WP_169587447.1">
    <property type="nucleotide sequence ID" value="NZ_JABBGK010000001.1"/>
</dbReference>
<evidence type="ECO:0000256" key="4">
    <source>
        <dbReference type="SAM" id="MobiDB-lite"/>
    </source>
</evidence>
<keyword evidence="3" id="KW-0175">Coiled coil</keyword>
<dbReference type="SUPFAM" id="SSF55073">
    <property type="entry name" value="Nucleotide cyclase"/>
    <property type="match status" value="1"/>
</dbReference>
<dbReference type="AlphaFoldDB" id="A0A7Y0FUE0"/>
<dbReference type="InterPro" id="IPR043128">
    <property type="entry name" value="Rev_trsase/Diguanyl_cyclase"/>
</dbReference>
<evidence type="ECO:0000256" key="5">
    <source>
        <dbReference type="SAM" id="Phobius"/>
    </source>
</evidence>
<dbReference type="PANTHER" id="PTHR45138">
    <property type="entry name" value="REGULATORY COMPONENTS OF SENSORY TRANSDUCTION SYSTEM"/>
    <property type="match status" value="1"/>
</dbReference>
<sequence length="406" mass="44397">MSAPQNPFLQSLIGREYGADHYCWSVLDDLFEIWPHVMAAVAILLTIFNTYLMGPPAYLAGSVLALALQLLSRYVLYRAYVRRGPNASLDRWLSIFWVAAASSGFLWGLCLSLLLVDASPEARVTILTVGCVMIQSASSRAYMAPLPALSQSGLMLSMLLGMTVAQGDYLMVPIAVMFVLFQLAYLRRLIGLRLGQMEADMERTQLLGQLEKTNTELRNANERLARHALTDGLTGLPNRRHLDRSFAELLANANGSGQPFSIVLIDVDHFKRFNDTYGHLAGDACLTAVGKAMIESGVRATDVIARYGGEEFALLLPNTDARTARLVAERMRILIGTINLSHLPGKPAAITASLGIASKKHDEVATEQGLLSLADAALYAAKAEGRDRVRHADDVDLKDRAGRRRA</sequence>
<evidence type="ECO:0000256" key="2">
    <source>
        <dbReference type="ARBA" id="ARBA00034247"/>
    </source>
</evidence>
<comment type="caution">
    <text evidence="7">The sequence shown here is derived from an EMBL/GenBank/DDBJ whole genome shotgun (WGS) entry which is preliminary data.</text>
</comment>
<keyword evidence="8" id="KW-1185">Reference proteome</keyword>
<name>A0A7Y0FUE0_9HYPH</name>
<feature type="transmembrane region" description="Helical" evidence="5">
    <location>
        <begin position="169"/>
        <end position="186"/>
    </location>
</feature>